<accession>A0A699L4D9</accession>
<gene>
    <name evidence="3" type="ORF">Tci_688569</name>
</gene>
<evidence type="ECO:0000256" key="1">
    <source>
        <dbReference type="SAM" id="MobiDB-lite"/>
    </source>
</evidence>
<name>A0A699L4D9_TANCI</name>
<sequence length="82" mass="8536">MTFHSFVRAFFAEVLTGAEGTSDTVPATAVIITTLSTTLASASIVPPISVDDYEVACMDDQTGADGNADPFPNVDDAELNIP</sequence>
<proteinExistence type="predicted"/>
<feature type="signal peptide" evidence="2">
    <location>
        <begin position="1"/>
        <end position="20"/>
    </location>
</feature>
<dbReference type="AlphaFoldDB" id="A0A699L4D9"/>
<protein>
    <submittedName>
        <fullName evidence="3">Uncharacterized protein</fullName>
    </submittedName>
</protein>
<comment type="caution">
    <text evidence="3">The sequence shown here is derived from an EMBL/GenBank/DDBJ whole genome shotgun (WGS) entry which is preliminary data.</text>
</comment>
<feature type="chain" id="PRO_5025496314" evidence="2">
    <location>
        <begin position="21"/>
        <end position="82"/>
    </location>
</feature>
<feature type="region of interest" description="Disordered" evidence="1">
    <location>
        <begin position="61"/>
        <end position="82"/>
    </location>
</feature>
<reference evidence="3" key="1">
    <citation type="journal article" date="2019" name="Sci. Rep.">
        <title>Draft genome of Tanacetum cinerariifolium, the natural source of mosquito coil.</title>
        <authorList>
            <person name="Yamashiro T."/>
            <person name="Shiraishi A."/>
            <person name="Satake H."/>
            <person name="Nakayama K."/>
        </authorList>
    </citation>
    <scope>NUCLEOTIDE SEQUENCE</scope>
</reference>
<keyword evidence="2" id="KW-0732">Signal</keyword>
<organism evidence="3">
    <name type="scientific">Tanacetum cinerariifolium</name>
    <name type="common">Dalmatian daisy</name>
    <name type="synonym">Chrysanthemum cinerariifolium</name>
    <dbReference type="NCBI Taxonomy" id="118510"/>
    <lineage>
        <taxon>Eukaryota</taxon>
        <taxon>Viridiplantae</taxon>
        <taxon>Streptophyta</taxon>
        <taxon>Embryophyta</taxon>
        <taxon>Tracheophyta</taxon>
        <taxon>Spermatophyta</taxon>
        <taxon>Magnoliopsida</taxon>
        <taxon>eudicotyledons</taxon>
        <taxon>Gunneridae</taxon>
        <taxon>Pentapetalae</taxon>
        <taxon>asterids</taxon>
        <taxon>campanulids</taxon>
        <taxon>Asterales</taxon>
        <taxon>Asteraceae</taxon>
        <taxon>Asteroideae</taxon>
        <taxon>Anthemideae</taxon>
        <taxon>Anthemidinae</taxon>
        <taxon>Tanacetum</taxon>
    </lineage>
</organism>
<evidence type="ECO:0000256" key="2">
    <source>
        <dbReference type="SAM" id="SignalP"/>
    </source>
</evidence>
<evidence type="ECO:0000313" key="3">
    <source>
        <dbReference type="EMBL" id="GFB16598.1"/>
    </source>
</evidence>
<dbReference type="EMBL" id="BKCJ010566364">
    <property type="protein sequence ID" value="GFB16598.1"/>
    <property type="molecule type" value="Genomic_DNA"/>
</dbReference>